<sequence length="292" mass="32432">MKKYILIASLAGLFLANTSLSAESTTPPRSIRILAIGNSFSVDGLEHAYSIATNAGIQEVTLGNLVIGGCSLERHWRSAKADITDYNYRKNTSGTWIDRRNSTMEYGLLDEPWDIITIQQVSHCSGLPETYNADLDHLITYINSRKTNPDAKLGWQMIWAYQQDSSHGGFAKYDKDQMTMYNAIVTAVTKKIAPNKAFDFIIPSGTAIQNMRTSYIGDTLTRDGFHMSLNLGRYIVGMTWVKTLTGASIEEVSWVPDATEVPKTLLPVIKEAVNNAIQTPFAITESSYTEKQ</sequence>
<dbReference type="AlphaFoldDB" id="A0A6P1M9Z5"/>
<dbReference type="GO" id="GO:0016788">
    <property type="term" value="F:hydrolase activity, acting on ester bonds"/>
    <property type="evidence" value="ECO:0007669"/>
    <property type="project" value="UniProtKB-ARBA"/>
</dbReference>
<accession>A0A6P1M9Z5</accession>
<feature type="signal peptide" evidence="1">
    <location>
        <begin position="1"/>
        <end position="21"/>
    </location>
</feature>
<dbReference type="Proteomes" id="UP000464954">
    <property type="component" value="Chromosome"/>
</dbReference>
<evidence type="ECO:0000256" key="1">
    <source>
        <dbReference type="SAM" id="SignalP"/>
    </source>
</evidence>
<evidence type="ECO:0000313" key="3">
    <source>
        <dbReference type="EMBL" id="QHI69374.1"/>
    </source>
</evidence>
<gene>
    <name evidence="3" type="ORF">GT409_07885</name>
</gene>
<dbReference type="InterPro" id="IPR032616">
    <property type="entry name" value="DUF4886"/>
</dbReference>
<dbReference type="Gene3D" id="3.40.50.1110">
    <property type="entry name" value="SGNH hydrolase"/>
    <property type="match status" value="1"/>
</dbReference>
<dbReference type="InterPro" id="IPR036514">
    <property type="entry name" value="SGNH_hydro_sf"/>
</dbReference>
<evidence type="ECO:0000313" key="4">
    <source>
        <dbReference type="Proteomes" id="UP000464954"/>
    </source>
</evidence>
<dbReference type="EMBL" id="CP047593">
    <property type="protein sequence ID" value="QHI69374.1"/>
    <property type="molecule type" value="Genomic_DNA"/>
</dbReference>
<proteinExistence type="predicted"/>
<dbReference type="RefSeq" id="WP_160628556.1">
    <property type="nucleotide sequence ID" value="NZ_CP047593.1"/>
</dbReference>
<name>A0A6P1M9Z5_9BACT</name>
<organism evidence="3 4">
    <name type="scientific">Tichowtungia aerotolerans</name>
    <dbReference type="NCBI Taxonomy" id="2697043"/>
    <lineage>
        <taxon>Bacteria</taxon>
        <taxon>Pseudomonadati</taxon>
        <taxon>Kiritimatiellota</taxon>
        <taxon>Tichowtungiia</taxon>
        <taxon>Tichowtungiales</taxon>
        <taxon>Tichowtungiaceae</taxon>
        <taxon>Tichowtungia</taxon>
    </lineage>
</organism>
<feature type="chain" id="PRO_5026756950" evidence="1">
    <location>
        <begin position="22"/>
        <end position="292"/>
    </location>
</feature>
<feature type="domain" description="DUF4886" evidence="2">
    <location>
        <begin position="32"/>
        <end position="260"/>
    </location>
</feature>
<protein>
    <submittedName>
        <fullName evidence="3">DUF4886 domain-containing protein</fullName>
    </submittedName>
</protein>
<dbReference type="Pfam" id="PF16227">
    <property type="entry name" value="DUF4886"/>
    <property type="match status" value="1"/>
</dbReference>
<reference evidence="3 4" key="1">
    <citation type="submission" date="2020-01" db="EMBL/GenBank/DDBJ databases">
        <title>Ponticoccus aerotolerans gen. nov., sp. nov., an anaerobic bacterium and proposal of Ponticoccusceae fam. nov., Ponticoccusles ord. nov. and Ponticoccuse classis nov. in the phylum Kiritimatiellaeota.</title>
        <authorList>
            <person name="Zhou L.Y."/>
            <person name="Du Z.J."/>
        </authorList>
    </citation>
    <scope>NUCLEOTIDE SEQUENCE [LARGE SCALE GENOMIC DNA]</scope>
    <source>
        <strain evidence="3 4">S-5007</strain>
    </source>
</reference>
<keyword evidence="1" id="KW-0732">Signal</keyword>
<evidence type="ECO:0000259" key="2">
    <source>
        <dbReference type="Pfam" id="PF16227"/>
    </source>
</evidence>
<dbReference type="KEGG" id="taer:GT409_07885"/>
<keyword evidence="4" id="KW-1185">Reference proteome</keyword>